<proteinExistence type="predicted"/>
<gene>
    <name evidence="2" type="ORF">KDX31_05795</name>
</gene>
<organism evidence="2 3">
    <name type="scientific">Amphritea atlantica</name>
    <dbReference type="NCBI Taxonomy" id="355243"/>
    <lineage>
        <taxon>Bacteria</taxon>
        <taxon>Pseudomonadati</taxon>
        <taxon>Pseudomonadota</taxon>
        <taxon>Gammaproteobacteria</taxon>
        <taxon>Oceanospirillales</taxon>
        <taxon>Oceanospirillaceae</taxon>
        <taxon>Amphritea</taxon>
    </lineage>
</organism>
<sequence>MRFAVLFFATLFLSTAFADSPKVQELERRIADLEAAVPIKVVMEPEASCTDRGQFADWTYADGSPVIVDFGWCPSGTDTQFFIRHEEITPTAYVRVLDSSLEKQWAGCEVFTLWDGQIHIECLRGYAPADAVLIMLIVP</sequence>
<feature type="signal peptide" evidence="1">
    <location>
        <begin position="1"/>
        <end position="18"/>
    </location>
</feature>
<accession>A0ABY5GYL6</accession>
<keyword evidence="3" id="KW-1185">Reference proteome</keyword>
<feature type="chain" id="PRO_5047469342" evidence="1">
    <location>
        <begin position="19"/>
        <end position="139"/>
    </location>
</feature>
<evidence type="ECO:0000313" key="3">
    <source>
        <dbReference type="Proteomes" id="UP001059950"/>
    </source>
</evidence>
<dbReference type="EMBL" id="CP073344">
    <property type="protein sequence ID" value="UTW04518.1"/>
    <property type="molecule type" value="Genomic_DNA"/>
</dbReference>
<evidence type="ECO:0000256" key="1">
    <source>
        <dbReference type="SAM" id="SignalP"/>
    </source>
</evidence>
<evidence type="ECO:0000313" key="2">
    <source>
        <dbReference type="EMBL" id="UTW04518.1"/>
    </source>
</evidence>
<name>A0ABY5GYL6_9GAMM</name>
<dbReference type="Proteomes" id="UP001059950">
    <property type="component" value="Chromosome"/>
</dbReference>
<protein>
    <submittedName>
        <fullName evidence="2">Uncharacterized protein</fullName>
    </submittedName>
</protein>
<keyword evidence="1" id="KW-0732">Signal</keyword>
<reference evidence="2" key="1">
    <citation type="submission" date="2021-04" db="EMBL/GenBank/DDBJ databases">
        <title>Oceanospirillales bacteria with DddD are important DMSP degraders in coastal seawater.</title>
        <authorList>
            <person name="Liu J."/>
        </authorList>
    </citation>
    <scope>NUCLEOTIDE SEQUENCE</scope>
    <source>
        <strain evidence="2">GY6</strain>
    </source>
</reference>